<feature type="signal peptide" evidence="1">
    <location>
        <begin position="1"/>
        <end position="17"/>
    </location>
</feature>
<dbReference type="OrthoDB" id="10262032at2759"/>
<dbReference type="FunCoup" id="A0A1W4X8C6">
    <property type="interactions" value="78"/>
</dbReference>
<dbReference type="InParanoid" id="A0A1W4X8C6"/>
<dbReference type="Pfam" id="PF02348">
    <property type="entry name" value="CTP_transf_3"/>
    <property type="match status" value="1"/>
</dbReference>
<dbReference type="KEGG" id="apln:108741878"/>
<dbReference type="Gene3D" id="3.90.550.10">
    <property type="entry name" value="Spore Coat Polysaccharide Biosynthesis Protein SpsA, Chain A"/>
    <property type="match status" value="1"/>
</dbReference>
<proteinExistence type="predicted"/>
<evidence type="ECO:0000313" key="3">
    <source>
        <dbReference type="RefSeq" id="XP_018332346.1"/>
    </source>
</evidence>
<gene>
    <name evidence="3" type="primary">LOC108741878</name>
</gene>
<keyword evidence="1" id="KW-0732">Signal</keyword>
<accession>A0A1W4X8C6</accession>
<dbReference type="GO" id="GO:0008781">
    <property type="term" value="F:N-acylneuraminate cytidylyltransferase activity"/>
    <property type="evidence" value="ECO:0007669"/>
    <property type="project" value="TreeGrafter"/>
</dbReference>
<organism evidence="2 3">
    <name type="scientific">Agrilus planipennis</name>
    <name type="common">Emerald ash borer</name>
    <name type="synonym">Agrilus marcopoli</name>
    <dbReference type="NCBI Taxonomy" id="224129"/>
    <lineage>
        <taxon>Eukaryota</taxon>
        <taxon>Metazoa</taxon>
        <taxon>Ecdysozoa</taxon>
        <taxon>Arthropoda</taxon>
        <taxon>Hexapoda</taxon>
        <taxon>Insecta</taxon>
        <taxon>Pterygota</taxon>
        <taxon>Neoptera</taxon>
        <taxon>Endopterygota</taxon>
        <taxon>Coleoptera</taxon>
        <taxon>Polyphaga</taxon>
        <taxon>Elateriformia</taxon>
        <taxon>Buprestoidea</taxon>
        <taxon>Buprestidae</taxon>
        <taxon>Agrilinae</taxon>
        <taxon>Agrilus</taxon>
    </lineage>
</organism>
<reference evidence="3" key="1">
    <citation type="submission" date="2025-08" db="UniProtKB">
        <authorList>
            <consortium name="RefSeq"/>
        </authorList>
    </citation>
    <scope>IDENTIFICATION</scope>
    <source>
        <tissue evidence="3">Entire body</tissue>
    </source>
</reference>
<keyword evidence="2" id="KW-1185">Reference proteome</keyword>
<dbReference type="PANTHER" id="PTHR21485:SF3">
    <property type="entry name" value="N-ACYLNEURAMINATE CYTIDYLYLTRANSFERASE"/>
    <property type="match status" value="1"/>
</dbReference>
<dbReference type="PANTHER" id="PTHR21485">
    <property type="entry name" value="HAD SUPERFAMILY MEMBERS CMAS AND KDSC"/>
    <property type="match status" value="1"/>
</dbReference>
<keyword evidence="3" id="KW-0808">Transferase</keyword>
<feature type="chain" id="PRO_5010704343" evidence="1">
    <location>
        <begin position="18"/>
        <end position="227"/>
    </location>
</feature>
<evidence type="ECO:0000256" key="1">
    <source>
        <dbReference type="SAM" id="SignalP"/>
    </source>
</evidence>
<dbReference type="InterPro" id="IPR050793">
    <property type="entry name" value="CMP-NeuNAc_synthase"/>
</dbReference>
<dbReference type="RefSeq" id="XP_018332346.1">
    <property type="nucleotide sequence ID" value="XM_018476844.2"/>
</dbReference>
<dbReference type="GeneID" id="108741878"/>
<evidence type="ECO:0000313" key="2">
    <source>
        <dbReference type="Proteomes" id="UP000192223"/>
    </source>
</evidence>
<dbReference type="SUPFAM" id="SSF53448">
    <property type="entry name" value="Nucleotide-diphospho-sugar transferases"/>
    <property type="match status" value="1"/>
</dbReference>
<sequence>MKIIVIVICCLSVSSLCCNKYNRIFFEQNHLAALILARGGSKGIPLKNLSHINGQSLLNISLQVIFGTSGFTSVWVSTDNELIFNETERISNKINIHWRSEETATDHATSLSATREFLLLHPEIDKIILIQVTSPFINEKYLQHAVNEMQHYECVFSVTRSFKLRWNKTGKGILPINFDPKRRPRRQDWDGELIENGMFYGAKREMIMNGYFQTDKLCRNWNALPTL</sequence>
<dbReference type="STRING" id="224129.A0A1W4X8C6"/>
<keyword evidence="3" id="KW-0548">Nucleotidyltransferase</keyword>
<dbReference type="InterPro" id="IPR029044">
    <property type="entry name" value="Nucleotide-diphossugar_trans"/>
</dbReference>
<dbReference type="AlphaFoldDB" id="A0A1W4X8C6"/>
<name>A0A1W4X8C6_AGRPL</name>
<dbReference type="Proteomes" id="UP000192223">
    <property type="component" value="Unplaced"/>
</dbReference>
<dbReference type="CDD" id="cd02513">
    <property type="entry name" value="CMP-NeuAc_Synthase"/>
    <property type="match status" value="1"/>
</dbReference>
<protein>
    <submittedName>
        <fullName evidence="3">N-acylneuraminate cytidylyltransferase</fullName>
    </submittedName>
</protein>
<dbReference type="InterPro" id="IPR003329">
    <property type="entry name" value="Cytidylyl_trans"/>
</dbReference>